<evidence type="ECO:0000259" key="4">
    <source>
        <dbReference type="PROSITE" id="PS50043"/>
    </source>
</evidence>
<dbReference type="SUPFAM" id="SSF46894">
    <property type="entry name" value="C-terminal effector domain of the bipartite response regulators"/>
    <property type="match status" value="1"/>
</dbReference>
<reference evidence="6 8" key="2">
    <citation type="submission" date="2016-11" db="EMBL/GenBank/DDBJ databases">
        <title>Genome sequencing of Amycolatopsis regifaucium.</title>
        <authorList>
            <person name="Mayilraj S."/>
            <person name="Kaur N."/>
        </authorList>
    </citation>
    <scope>NUCLEOTIDE SEQUENCE [LARGE SCALE GENOMIC DNA]</scope>
    <source>
        <strain evidence="6 8">GY080</strain>
    </source>
</reference>
<dbReference type="EMBL" id="LQCI01000024">
    <property type="protein sequence ID" value="KZB83111.1"/>
    <property type="molecule type" value="Genomic_DNA"/>
</dbReference>
<dbReference type="GO" id="GO:0003677">
    <property type="term" value="F:DNA binding"/>
    <property type="evidence" value="ECO:0007669"/>
    <property type="project" value="UniProtKB-KW"/>
</dbReference>
<dbReference type="EMBL" id="LOBU02000039">
    <property type="protein sequence ID" value="OKA03234.1"/>
    <property type="molecule type" value="Genomic_DNA"/>
</dbReference>
<dbReference type="AlphaFoldDB" id="A0A154MF27"/>
<evidence type="ECO:0000256" key="3">
    <source>
        <dbReference type="ARBA" id="ARBA00023163"/>
    </source>
</evidence>
<keyword evidence="8" id="KW-1185">Reference proteome</keyword>
<organism evidence="5 7">
    <name type="scientific">Amycolatopsis regifaucium</name>
    <dbReference type="NCBI Taxonomy" id="546365"/>
    <lineage>
        <taxon>Bacteria</taxon>
        <taxon>Bacillati</taxon>
        <taxon>Actinomycetota</taxon>
        <taxon>Actinomycetes</taxon>
        <taxon>Pseudonocardiales</taxon>
        <taxon>Pseudonocardiaceae</taxon>
        <taxon>Amycolatopsis</taxon>
    </lineage>
</organism>
<name>A0A154MF27_9PSEU</name>
<dbReference type="GO" id="GO:0006355">
    <property type="term" value="P:regulation of DNA-templated transcription"/>
    <property type="evidence" value="ECO:0007669"/>
    <property type="project" value="InterPro"/>
</dbReference>
<evidence type="ECO:0000313" key="6">
    <source>
        <dbReference type="EMBL" id="OKA03234.1"/>
    </source>
</evidence>
<evidence type="ECO:0000313" key="5">
    <source>
        <dbReference type="EMBL" id="KZB83111.1"/>
    </source>
</evidence>
<protein>
    <submittedName>
        <fullName evidence="5">Helix-turn-helix transcriptional regulator</fullName>
    </submittedName>
</protein>
<keyword evidence="1" id="KW-0805">Transcription regulation</keyword>
<dbReference type="CDD" id="cd06170">
    <property type="entry name" value="LuxR_C_like"/>
    <property type="match status" value="1"/>
</dbReference>
<sequence>MTELGKPDDAAAALEAIEAARKERARLSKLGRWCEANEAALSTLHQVLSMGSPDIVGPDLGGLVYVAGSPRPGPQTSGRHGYPVPPERLSATQAMLLVNQGNQPLEAAELAHRALKSFNWRDVGSFWYSVLSFAYLDDGDTAQRYCERATTRLGWSTSSTLTVLRARVTALNGDSVTAVRLLLPAIADGVGEQFTEVAVAWAIEALVDLGDLDRADDLMRTHGLSGTLDGVIDRAEVLAARGRLKRAIGQPESAFEDFIACGRELADWGVTNPAVIPWRSRAALCAAATGRGTLALALAEEELTQARRWGTARVIGTALRAVGLVSTAGRDIELLKKAAGLLARSGARNTLMEAQYELAVKLKLEGRHDAARTALLDSRETAIAIGNRAWEVRADDAIRRWTAAGVTSKLSSKEREVANLAQTGLSNEEIAKSLRLAISTVEFHLSNTYRKLAISGRSELRCLMVPIL</sequence>
<accession>A0A154MF27</accession>
<evidence type="ECO:0000313" key="7">
    <source>
        <dbReference type="Proteomes" id="UP000076321"/>
    </source>
</evidence>
<gene>
    <name evidence="6" type="ORF">ATP06_0237570</name>
    <name evidence="5" type="ORF">AVL48_36435</name>
</gene>
<comment type="caution">
    <text evidence="5">The sequence shown here is derived from an EMBL/GenBank/DDBJ whole genome shotgun (WGS) entry which is preliminary data.</text>
</comment>
<evidence type="ECO:0000256" key="2">
    <source>
        <dbReference type="ARBA" id="ARBA00023125"/>
    </source>
</evidence>
<dbReference type="PRINTS" id="PR00038">
    <property type="entry name" value="HTHLUXR"/>
</dbReference>
<dbReference type="Proteomes" id="UP000076321">
    <property type="component" value="Unassembled WGS sequence"/>
</dbReference>
<dbReference type="OrthoDB" id="3178131at2"/>
<dbReference type="InterPro" id="IPR016032">
    <property type="entry name" value="Sig_transdc_resp-reg_C-effctor"/>
</dbReference>
<keyword evidence="2" id="KW-0238">DNA-binding</keyword>
<dbReference type="Proteomes" id="UP000186883">
    <property type="component" value="Unassembled WGS sequence"/>
</dbReference>
<dbReference type="InterPro" id="IPR036388">
    <property type="entry name" value="WH-like_DNA-bd_sf"/>
</dbReference>
<keyword evidence="3" id="KW-0804">Transcription</keyword>
<dbReference type="PANTHER" id="PTHR44688">
    <property type="entry name" value="DNA-BINDING TRANSCRIPTIONAL ACTIVATOR DEVR_DOSR"/>
    <property type="match status" value="1"/>
</dbReference>
<dbReference type="RefSeq" id="WP_061988591.1">
    <property type="nucleotide sequence ID" value="NZ_FOPQ01000022.1"/>
</dbReference>
<dbReference type="SMART" id="SM00421">
    <property type="entry name" value="HTH_LUXR"/>
    <property type="match status" value="1"/>
</dbReference>
<dbReference type="PROSITE" id="PS50043">
    <property type="entry name" value="HTH_LUXR_2"/>
    <property type="match status" value="1"/>
</dbReference>
<dbReference type="InterPro" id="IPR000792">
    <property type="entry name" value="Tscrpt_reg_LuxR_C"/>
</dbReference>
<evidence type="ECO:0000256" key="1">
    <source>
        <dbReference type="ARBA" id="ARBA00023015"/>
    </source>
</evidence>
<dbReference type="Pfam" id="PF00196">
    <property type="entry name" value="GerE"/>
    <property type="match status" value="1"/>
</dbReference>
<feature type="domain" description="HTH luxR-type" evidence="4">
    <location>
        <begin position="403"/>
        <end position="468"/>
    </location>
</feature>
<evidence type="ECO:0000313" key="8">
    <source>
        <dbReference type="Proteomes" id="UP000186883"/>
    </source>
</evidence>
<dbReference type="Gene3D" id="1.10.10.10">
    <property type="entry name" value="Winged helix-like DNA-binding domain superfamily/Winged helix DNA-binding domain"/>
    <property type="match status" value="1"/>
</dbReference>
<reference evidence="5 7" key="1">
    <citation type="submission" date="2015-12" db="EMBL/GenBank/DDBJ databases">
        <title>Amycolatopsis regifaucium genome sequencing and assembly.</title>
        <authorList>
            <person name="Mayilraj S."/>
        </authorList>
    </citation>
    <scope>NUCLEOTIDE SEQUENCE [LARGE SCALE GENOMIC DNA]</scope>
    <source>
        <strain evidence="5 7">GY080</strain>
    </source>
</reference>
<dbReference type="PROSITE" id="PS00622">
    <property type="entry name" value="HTH_LUXR_1"/>
    <property type="match status" value="1"/>
</dbReference>
<proteinExistence type="predicted"/>
<dbReference type="PANTHER" id="PTHR44688:SF16">
    <property type="entry name" value="DNA-BINDING TRANSCRIPTIONAL ACTIVATOR DEVR_DOSR"/>
    <property type="match status" value="1"/>
</dbReference>